<protein>
    <recommendedName>
        <fullName evidence="1">Virulence-associated protein E-like domain-containing protein</fullName>
    </recommendedName>
</protein>
<proteinExistence type="predicted"/>
<organism evidence="2 3">
    <name type="scientific">Chroococcidiopsis cubana SAG 39.79</name>
    <dbReference type="NCBI Taxonomy" id="388085"/>
    <lineage>
        <taxon>Bacteria</taxon>
        <taxon>Bacillati</taxon>
        <taxon>Cyanobacteriota</taxon>
        <taxon>Cyanophyceae</taxon>
        <taxon>Chroococcidiopsidales</taxon>
        <taxon>Chroococcidiopsidaceae</taxon>
        <taxon>Chroococcidiopsis</taxon>
    </lineage>
</organism>
<keyword evidence="3" id="KW-1185">Reference proteome</keyword>
<comment type="caution">
    <text evidence="2">The sequence shown here is derived from an EMBL/GenBank/DDBJ whole genome shotgun (WGS) entry which is preliminary data.</text>
</comment>
<feature type="domain" description="Virulence-associated protein E-like" evidence="1">
    <location>
        <begin position="317"/>
        <end position="521"/>
    </location>
</feature>
<dbReference type="AlphaFoldDB" id="A0AB37U957"/>
<dbReference type="Proteomes" id="UP000282574">
    <property type="component" value="Unassembled WGS sequence"/>
</dbReference>
<reference evidence="2 3" key="1">
    <citation type="journal article" date="2019" name="Genome Biol. Evol.">
        <title>Day and night: Metabolic profiles and evolutionary relationships of six axenic non-marine cyanobacteria.</title>
        <authorList>
            <person name="Will S.E."/>
            <person name="Henke P."/>
            <person name="Boedeker C."/>
            <person name="Huang S."/>
            <person name="Brinkmann H."/>
            <person name="Rohde M."/>
            <person name="Jarek M."/>
            <person name="Friedl T."/>
            <person name="Seufert S."/>
            <person name="Schumacher M."/>
            <person name="Overmann J."/>
            <person name="Neumann-Schaal M."/>
            <person name="Petersen J."/>
        </authorList>
    </citation>
    <scope>NUCLEOTIDE SEQUENCE [LARGE SCALE GENOMIC DNA]</scope>
    <source>
        <strain evidence="2 3">SAG 39.79</strain>
    </source>
</reference>
<dbReference type="PANTHER" id="PTHR34985">
    <property type="entry name" value="SLR0554 PROTEIN"/>
    <property type="match status" value="1"/>
</dbReference>
<evidence type="ECO:0000313" key="3">
    <source>
        <dbReference type="Proteomes" id="UP000282574"/>
    </source>
</evidence>
<evidence type="ECO:0000313" key="2">
    <source>
        <dbReference type="EMBL" id="RUS99274.1"/>
    </source>
</evidence>
<dbReference type="InterPro" id="IPR007936">
    <property type="entry name" value="VapE-like_dom"/>
</dbReference>
<sequence>MWGQYFPASESKEKPVRPKSKQEFIYHDSARNPLVEVTRIDKGDGRKSFYQSHWNGTKWVKGLADEIKPQIHLYRIQDSINQAAIATAQSILIVEGEGIVDLLLGMGIAATTSIGGAGKWRHYGYPNYLEDLVGANVVLCPDRDTPGLKHCEDIALDFPDAKWLYAYPDSTLWRQVDDNGGLDIANWVADHKLTRDQILAAIGDKRQDVHEFSVQPEDSAQREDDEEKPCKLARQFQEVQVILEQRLRLNTLKLQLELDGQPLNPDRIHLQLANDFNLQIPRANALDIVTELAERRSYSPVVEYLNRVYDQFGGNASSLANLAYRYFGTNNSIYDTYLQKTLVAAVARAMQPGCKMDTALILQGKQGVGKSTFFKILAGEDWFDDSLGHISDKDERLKLHVTWFIEWAELESVFKRRDLASVKAFLTCSRDYIRPPYGRSVQAFDRPSIIVGTTNQDEFLGDSTGNRRFWVIPVQKGVDLHQLQQERDRIWAAAVTLYKAGEPWWLSQKEEELSSDLISEYQIVDPWQEAIARFVADCTIITTEQVLRDCIDLALEKRGKETENRVGAILKQLGWTRERRSINGKQKRVWVQTEKNNKCRVRGGLGGLDRLQHR</sequence>
<dbReference type="PANTHER" id="PTHR34985:SF1">
    <property type="entry name" value="SLR0554 PROTEIN"/>
    <property type="match status" value="1"/>
</dbReference>
<dbReference type="CDD" id="cd01029">
    <property type="entry name" value="TOPRIM_primases"/>
    <property type="match status" value="1"/>
</dbReference>
<accession>A0AB37U957</accession>
<dbReference type="Pfam" id="PF05272">
    <property type="entry name" value="VapE-like_dom"/>
    <property type="match status" value="1"/>
</dbReference>
<name>A0AB37U957_9CYAN</name>
<dbReference type="EMBL" id="RSCK01000153">
    <property type="protein sequence ID" value="RUS99274.1"/>
    <property type="molecule type" value="Genomic_DNA"/>
</dbReference>
<evidence type="ECO:0000259" key="1">
    <source>
        <dbReference type="Pfam" id="PF05272"/>
    </source>
</evidence>
<dbReference type="InterPro" id="IPR034154">
    <property type="entry name" value="TOPRIM_DnaG/twinkle"/>
</dbReference>
<gene>
    <name evidence="2" type="ORF">DSM107010_68720</name>
</gene>